<reference evidence="11" key="1">
    <citation type="submission" date="2013-08" db="EMBL/GenBank/DDBJ databases">
        <authorList>
            <person name="Mendez C."/>
            <person name="Richter M."/>
            <person name="Ferrer M."/>
            <person name="Sanchez J."/>
        </authorList>
    </citation>
    <scope>NUCLEOTIDE SEQUENCE</scope>
</reference>
<keyword evidence="8" id="KW-0687">Ribonucleoprotein</keyword>
<keyword evidence="5" id="KW-0699">rRNA-binding</keyword>
<dbReference type="InterPro" id="IPR018492">
    <property type="entry name" value="Ribosomal_eL8/Nhp2"/>
</dbReference>
<keyword evidence="6" id="KW-0694">RNA-binding</keyword>
<dbReference type="InterPro" id="IPR050257">
    <property type="entry name" value="eL8/uL1-like"/>
</dbReference>
<evidence type="ECO:0000256" key="8">
    <source>
        <dbReference type="ARBA" id="ARBA00023274"/>
    </source>
</evidence>
<dbReference type="NCBIfam" id="TIGR03677">
    <property type="entry name" value="eL8_ribo"/>
    <property type="match status" value="1"/>
</dbReference>
<protein>
    <recommendedName>
        <fullName evidence="9">50S ribosomal protein L7Ae</fullName>
    </recommendedName>
</protein>
<evidence type="ECO:0000256" key="4">
    <source>
        <dbReference type="ARBA" id="ARBA00022694"/>
    </source>
</evidence>
<evidence type="ECO:0000256" key="1">
    <source>
        <dbReference type="ARBA" id="ARBA00004496"/>
    </source>
</evidence>
<dbReference type="GO" id="GO:0019843">
    <property type="term" value="F:rRNA binding"/>
    <property type="evidence" value="ECO:0007669"/>
    <property type="project" value="UniProtKB-KW"/>
</dbReference>
<dbReference type="Pfam" id="PF01248">
    <property type="entry name" value="Ribosomal_L7Ae"/>
    <property type="match status" value="1"/>
</dbReference>
<sequence length="124" mass="13299">MAKSYVKFEVVEEAASKTYEALQLAKQSGTIKKGVNEVTKSVERGLATFVVMAEDIEPEEVVMHIPSLCEQKGIAYSYVPKKADLGKSIGLNTPCAAVAVEGRGTADPAIKEVISLVTGKQQKK</sequence>
<evidence type="ECO:0000259" key="10">
    <source>
        <dbReference type="Pfam" id="PF01248"/>
    </source>
</evidence>
<dbReference type="GO" id="GO:0003735">
    <property type="term" value="F:structural constituent of ribosome"/>
    <property type="evidence" value="ECO:0007669"/>
    <property type="project" value="InterPro"/>
</dbReference>
<dbReference type="GO" id="GO:0005737">
    <property type="term" value="C:cytoplasm"/>
    <property type="evidence" value="ECO:0007669"/>
    <property type="project" value="UniProtKB-SubCell"/>
</dbReference>
<feature type="domain" description="Ribosomal protein eL8/eL30/eS12/Gadd45" evidence="10">
    <location>
        <begin position="17"/>
        <end position="106"/>
    </location>
</feature>
<evidence type="ECO:0000256" key="7">
    <source>
        <dbReference type="ARBA" id="ARBA00022980"/>
    </source>
</evidence>
<dbReference type="GO" id="GO:0008033">
    <property type="term" value="P:tRNA processing"/>
    <property type="evidence" value="ECO:0007669"/>
    <property type="project" value="UniProtKB-KW"/>
</dbReference>
<evidence type="ECO:0000256" key="3">
    <source>
        <dbReference type="ARBA" id="ARBA00022490"/>
    </source>
</evidence>
<evidence type="ECO:0000256" key="2">
    <source>
        <dbReference type="ARBA" id="ARBA00007337"/>
    </source>
</evidence>
<comment type="similarity">
    <text evidence="2">Belongs to the eukaryotic ribosomal protein eL8 family.</text>
</comment>
<dbReference type="InterPro" id="IPR004038">
    <property type="entry name" value="Ribosomal_eL8/eL30/eS12/Gad45"/>
</dbReference>
<name>T0ZZE8_9ZZZZ</name>
<dbReference type="InterPro" id="IPR022481">
    <property type="entry name" value="Ribosomal_eL8_arc"/>
</dbReference>
<comment type="subcellular location">
    <subcellularLocation>
        <location evidence="1">Cytoplasm</location>
    </subcellularLocation>
</comment>
<dbReference type="AlphaFoldDB" id="T0ZZE8"/>
<evidence type="ECO:0000256" key="5">
    <source>
        <dbReference type="ARBA" id="ARBA00022730"/>
    </source>
</evidence>
<dbReference type="EMBL" id="AUZZ01005337">
    <property type="protein sequence ID" value="EQD50007.1"/>
    <property type="molecule type" value="Genomic_DNA"/>
</dbReference>
<dbReference type="PRINTS" id="PR00884">
    <property type="entry name" value="RIBOSOMALHS6"/>
</dbReference>
<dbReference type="GO" id="GO:1990904">
    <property type="term" value="C:ribonucleoprotein complex"/>
    <property type="evidence" value="ECO:0007669"/>
    <property type="project" value="UniProtKB-KW"/>
</dbReference>
<reference evidence="11" key="2">
    <citation type="journal article" date="2014" name="ISME J.">
        <title>Microbial stratification in low pH oxic and suboxic macroscopic growths along an acid mine drainage.</title>
        <authorList>
            <person name="Mendez-Garcia C."/>
            <person name="Mesa V."/>
            <person name="Sprenger R.R."/>
            <person name="Richter M."/>
            <person name="Diez M.S."/>
            <person name="Solano J."/>
            <person name="Bargiela R."/>
            <person name="Golyshina O.V."/>
            <person name="Manteca A."/>
            <person name="Ramos J.L."/>
            <person name="Gallego J.R."/>
            <person name="Llorente I."/>
            <person name="Martins Dos Santos V.A."/>
            <person name="Jensen O.N."/>
            <person name="Pelaez A.I."/>
            <person name="Sanchez J."/>
            <person name="Ferrer M."/>
        </authorList>
    </citation>
    <scope>NUCLEOTIDE SEQUENCE</scope>
</reference>
<gene>
    <name evidence="11" type="ORF">B2A_07460</name>
</gene>
<dbReference type="Gene3D" id="3.30.1330.30">
    <property type="match status" value="1"/>
</dbReference>
<accession>T0ZZE8</accession>
<keyword evidence="4" id="KW-0819">tRNA processing</keyword>
<evidence type="ECO:0000256" key="6">
    <source>
        <dbReference type="ARBA" id="ARBA00022884"/>
    </source>
</evidence>
<comment type="caution">
    <text evidence="11">The sequence shown here is derived from an EMBL/GenBank/DDBJ whole genome shotgun (WGS) entry which is preliminary data.</text>
</comment>
<evidence type="ECO:0000313" key="11">
    <source>
        <dbReference type="EMBL" id="EQD50007.1"/>
    </source>
</evidence>
<dbReference type="PRINTS" id="PR00881">
    <property type="entry name" value="L7ARS6FAMILY"/>
</dbReference>
<dbReference type="GO" id="GO:0006412">
    <property type="term" value="P:translation"/>
    <property type="evidence" value="ECO:0007669"/>
    <property type="project" value="InterPro"/>
</dbReference>
<dbReference type="PANTHER" id="PTHR23105">
    <property type="entry name" value="RIBOSOMAL PROTEIN L7AE FAMILY MEMBER"/>
    <property type="match status" value="1"/>
</dbReference>
<keyword evidence="7 11" id="KW-0689">Ribosomal protein</keyword>
<dbReference type="SUPFAM" id="SSF55315">
    <property type="entry name" value="L30e-like"/>
    <property type="match status" value="1"/>
</dbReference>
<dbReference type="GO" id="GO:0005840">
    <property type="term" value="C:ribosome"/>
    <property type="evidence" value="ECO:0007669"/>
    <property type="project" value="UniProtKB-KW"/>
</dbReference>
<dbReference type="FunFam" id="3.30.1330.30:FF:000020">
    <property type="entry name" value="50S ribosomal protein L7Ae"/>
    <property type="match status" value="1"/>
</dbReference>
<dbReference type="InterPro" id="IPR029064">
    <property type="entry name" value="Ribosomal_eL30-like_sf"/>
</dbReference>
<organism evidence="11">
    <name type="scientific">mine drainage metagenome</name>
    <dbReference type="NCBI Taxonomy" id="410659"/>
    <lineage>
        <taxon>unclassified sequences</taxon>
        <taxon>metagenomes</taxon>
        <taxon>ecological metagenomes</taxon>
    </lineage>
</organism>
<keyword evidence="3" id="KW-0963">Cytoplasm</keyword>
<evidence type="ECO:0000256" key="9">
    <source>
        <dbReference type="ARBA" id="ARBA00035441"/>
    </source>
</evidence>
<proteinExistence type="inferred from homology"/>